<dbReference type="Pfam" id="PF01266">
    <property type="entry name" value="DAO"/>
    <property type="match status" value="1"/>
</dbReference>
<dbReference type="GO" id="GO:0008115">
    <property type="term" value="F:sarcosine oxidase activity"/>
    <property type="evidence" value="ECO:0007669"/>
    <property type="project" value="TreeGrafter"/>
</dbReference>
<evidence type="ECO:0000313" key="7">
    <source>
        <dbReference type="Proteomes" id="UP000323537"/>
    </source>
</evidence>
<keyword evidence="4" id="KW-0560">Oxidoreductase</keyword>
<dbReference type="PANTHER" id="PTHR10961:SF7">
    <property type="entry name" value="FAD DEPENDENT OXIDOREDUCTASE DOMAIN-CONTAINING PROTEIN"/>
    <property type="match status" value="1"/>
</dbReference>
<feature type="domain" description="FAD dependent oxidoreductase" evidence="5">
    <location>
        <begin position="12"/>
        <end position="362"/>
    </location>
</feature>
<dbReference type="SUPFAM" id="SSF54373">
    <property type="entry name" value="FAD-linked reductases, C-terminal domain"/>
    <property type="match status" value="1"/>
</dbReference>
<keyword evidence="3" id="KW-0274">FAD</keyword>
<evidence type="ECO:0000256" key="4">
    <source>
        <dbReference type="ARBA" id="ARBA00023002"/>
    </source>
</evidence>
<dbReference type="Gene3D" id="3.30.9.10">
    <property type="entry name" value="D-Amino Acid Oxidase, subunit A, domain 2"/>
    <property type="match status" value="1"/>
</dbReference>
<dbReference type="SUPFAM" id="SSF51905">
    <property type="entry name" value="FAD/NAD(P)-binding domain"/>
    <property type="match status" value="1"/>
</dbReference>
<gene>
    <name evidence="6" type="ORF">SAMN04488066_11724</name>
</gene>
<dbReference type="InterPro" id="IPR045170">
    <property type="entry name" value="MTOX"/>
</dbReference>
<evidence type="ECO:0000256" key="1">
    <source>
        <dbReference type="ARBA" id="ARBA00001974"/>
    </source>
</evidence>
<proteinExistence type="predicted"/>
<dbReference type="RefSeq" id="WP_149785141.1">
    <property type="nucleotide sequence ID" value="NZ_BAAADP010000001.1"/>
</dbReference>
<dbReference type="OrthoDB" id="300965at2157"/>
<dbReference type="GO" id="GO:0050660">
    <property type="term" value="F:flavin adenine dinucleotide binding"/>
    <property type="evidence" value="ECO:0007669"/>
    <property type="project" value="InterPro"/>
</dbReference>
<dbReference type="InterPro" id="IPR036188">
    <property type="entry name" value="FAD/NAD-bd_sf"/>
</dbReference>
<keyword evidence="2" id="KW-0285">Flavoprotein</keyword>
<dbReference type="EMBL" id="FOPZ01000017">
    <property type="protein sequence ID" value="SFH67872.1"/>
    <property type="molecule type" value="Genomic_DNA"/>
</dbReference>
<protein>
    <submittedName>
        <fullName evidence="6">Sarcosine oxidase</fullName>
    </submittedName>
</protein>
<evidence type="ECO:0000259" key="5">
    <source>
        <dbReference type="Pfam" id="PF01266"/>
    </source>
</evidence>
<comment type="cofactor">
    <cofactor evidence="1">
        <name>FAD</name>
        <dbReference type="ChEBI" id="CHEBI:57692"/>
    </cofactor>
</comment>
<dbReference type="Gene3D" id="3.50.50.60">
    <property type="entry name" value="FAD/NAD(P)-binding domain"/>
    <property type="match status" value="1"/>
</dbReference>
<organism evidence="6 7">
    <name type="scientific">Halorubrum aquaticum</name>
    <dbReference type="NCBI Taxonomy" id="387340"/>
    <lineage>
        <taxon>Archaea</taxon>
        <taxon>Methanobacteriati</taxon>
        <taxon>Methanobacteriota</taxon>
        <taxon>Stenosarchaea group</taxon>
        <taxon>Halobacteria</taxon>
        <taxon>Halobacteriales</taxon>
        <taxon>Haloferacaceae</taxon>
        <taxon>Halorubrum</taxon>
    </lineage>
</organism>
<name>A0A1I3C062_9EURY</name>
<keyword evidence="7" id="KW-1185">Reference proteome</keyword>
<evidence type="ECO:0000313" key="6">
    <source>
        <dbReference type="EMBL" id="SFH67872.1"/>
    </source>
</evidence>
<dbReference type="AlphaFoldDB" id="A0A1I3C062"/>
<dbReference type="Proteomes" id="UP000323537">
    <property type="component" value="Unassembled WGS sequence"/>
</dbReference>
<dbReference type="InterPro" id="IPR006076">
    <property type="entry name" value="FAD-dep_OxRdtase"/>
</dbReference>
<sequence>MSRTRSGNDRYDAIVVGVGGVGSATTYELARRGLDVLGIERYDVPHAMGSSHGSTRIIRKAQQEGPEYVPLVERAYERWRDLEERTGRDLLTVTGSVHAGAPGTDVVANAREACDAHDIEYEDLSGDEVTERFPGYDLPSDFEAVFQPEGGYLDCERCVTAHVEAAHAEGATVRARERVIDWSETGDGVRVRTDKGRYEADELVVTAGAWTADLLPSVADDAVPVRALMAWLQPEEPELFSPDRFPVFVLRGEDGGGYGFPVHDVPGFKFGYSGDHREVVDPDRMDREPTAAEEELHRRFAEEFFPAGAGPTVALRTCIQSYSSDEDFVLGRVPGYDSVTVGTGFTGHGFKFASATGEVLADFATEGETDIDVSTHSIDRL</sequence>
<reference evidence="6 7" key="1">
    <citation type="submission" date="2016-10" db="EMBL/GenBank/DDBJ databases">
        <authorList>
            <person name="Varghese N."/>
            <person name="Submissions S."/>
        </authorList>
    </citation>
    <scope>NUCLEOTIDE SEQUENCE [LARGE SCALE GENOMIC DNA]</scope>
    <source>
        <strain evidence="6 7">CGMCC 1.6377</strain>
    </source>
</reference>
<evidence type="ECO:0000256" key="3">
    <source>
        <dbReference type="ARBA" id="ARBA00022827"/>
    </source>
</evidence>
<evidence type="ECO:0000256" key="2">
    <source>
        <dbReference type="ARBA" id="ARBA00022630"/>
    </source>
</evidence>
<accession>A0A1I3C062</accession>
<dbReference type="PANTHER" id="PTHR10961">
    <property type="entry name" value="PEROXISOMAL SARCOSINE OXIDASE"/>
    <property type="match status" value="1"/>
</dbReference>
<dbReference type="NCBIfam" id="NF008425">
    <property type="entry name" value="PRK11259.1"/>
    <property type="match status" value="1"/>
</dbReference>